<dbReference type="Proteomes" id="UP000679220">
    <property type="component" value="Unassembled WGS sequence"/>
</dbReference>
<feature type="domain" description="Calcineurin-like phosphoesterase" evidence="2">
    <location>
        <begin position="141"/>
        <end position="313"/>
    </location>
</feature>
<keyword evidence="1" id="KW-0472">Membrane</keyword>
<organism evidence="5 6">
    <name type="scientific">Carboxylicivirga sediminis</name>
    <dbReference type="NCBI Taxonomy" id="2006564"/>
    <lineage>
        <taxon>Bacteria</taxon>
        <taxon>Pseudomonadati</taxon>
        <taxon>Bacteroidota</taxon>
        <taxon>Bacteroidia</taxon>
        <taxon>Marinilabiliales</taxon>
        <taxon>Marinilabiliaceae</taxon>
        <taxon>Carboxylicivirga</taxon>
    </lineage>
</organism>
<dbReference type="SUPFAM" id="SSF56300">
    <property type="entry name" value="Metallo-dependent phosphatases"/>
    <property type="match status" value="1"/>
</dbReference>
<dbReference type="GO" id="GO:0016787">
    <property type="term" value="F:hydrolase activity"/>
    <property type="evidence" value="ECO:0007669"/>
    <property type="project" value="InterPro"/>
</dbReference>
<gene>
    <name evidence="5" type="ORF">KDU71_09930</name>
</gene>
<feature type="domain" description="Pyrrolo-quinoline quinone repeat" evidence="3">
    <location>
        <begin position="484"/>
        <end position="650"/>
    </location>
</feature>
<evidence type="ECO:0000259" key="2">
    <source>
        <dbReference type="Pfam" id="PF00149"/>
    </source>
</evidence>
<feature type="transmembrane region" description="Helical" evidence="1">
    <location>
        <begin position="27"/>
        <end position="48"/>
    </location>
</feature>
<dbReference type="InterPro" id="IPR029052">
    <property type="entry name" value="Metallo-depent_PP-like"/>
</dbReference>
<evidence type="ECO:0000259" key="3">
    <source>
        <dbReference type="Pfam" id="PF13360"/>
    </source>
</evidence>
<dbReference type="EMBL" id="JAGTAR010000013">
    <property type="protein sequence ID" value="MBR8535874.1"/>
    <property type="molecule type" value="Genomic_DNA"/>
</dbReference>
<reference evidence="5" key="1">
    <citation type="journal article" date="2018" name="Int. J. Syst. Evol. Microbiol.">
        <title>Carboxylicivirga sediminis sp. nov., isolated from coastal sediment.</title>
        <authorList>
            <person name="Wang F.Q."/>
            <person name="Ren L.H."/>
            <person name="Zou R.J."/>
            <person name="Sun Y.Z."/>
            <person name="Liu X.J."/>
            <person name="Jiang F."/>
            <person name="Liu L.J."/>
        </authorList>
    </citation>
    <scope>NUCLEOTIDE SEQUENCE</scope>
    <source>
        <strain evidence="5">JR1</strain>
    </source>
</reference>
<dbReference type="PANTHER" id="PTHR34512:SF30">
    <property type="entry name" value="OUTER MEMBRANE PROTEIN ASSEMBLY FACTOR BAMB"/>
    <property type="match status" value="1"/>
</dbReference>
<name>A0A941IXW3_9BACT</name>
<keyword evidence="1" id="KW-0812">Transmembrane</keyword>
<dbReference type="InterPro" id="IPR018391">
    <property type="entry name" value="PQQ_b-propeller_rpt"/>
</dbReference>
<dbReference type="InterPro" id="IPR032285">
    <property type="entry name" value="Metallophos_N"/>
</dbReference>
<dbReference type="AlphaFoldDB" id="A0A941IXW3"/>
<accession>A0A941IXW3</accession>
<keyword evidence="1" id="KW-1133">Transmembrane helix</keyword>
<evidence type="ECO:0000256" key="1">
    <source>
        <dbReference type="SAM" id="Phobius"/>
    </source>
</evidence>
<dbReference type="InterPro" id="IPR002372">
    <property type="entry name" value="PQQ_rpt_dom"/>
</dbReference>
<feature type="domain" description="Calcineurin-like phosphoesterase N-terminal" evidence="4">
    <location>
        <begin position="63"/>
        <end position="114"/>
    </location>
</feature>
<dbReference type="Gene3D" id="2.130.10.10">
    <property type="entry name" value="YVTN repeat-like/Quinoprotein amine dehydrogenase"/>
    <property type="match status" value="2"/>
</dbReference>
<keyword evidence="6" id="KW-1185">Reference proteome</keyword>
<protein>
    <submittedName>
        <fullName evidence="5">PQQ-binding-like beta-propeller repeat protein</fullName>
    </submittedName>
</protein>
<dbReference type="SUPFAM" id="SSF63829">
    <property type="entry name" value="Calcium-dependent phosphotriesterase"/>
    <property type="match status" value="1"/>
</dbReference>
<dbReference type="InterPro" id="IPR015943">
    <property type="entry name" value="WD40/YVTN_repeat-like_dom_sf"/>
</dbReference>
<sequence length="816" mass="90936">MILKIIDFCGIFNYYTRQLLTKIKTVAVSKLILLGIFIFCGITLKASYNGCVFLDNNENAQFDTGDKGVEGVCVSDGLHVVKTDAGGNFILPGAQVTRFIFITVPAGYKAAGKHYIPIGSKDASYDFALKPYKRTLNSSKFIQLADTETHEHKKWIKDVKDYSTNYDVGFIIHTGDICYEDGLNFHAENVNSHTMGVPVYYCIGNHDLVKGEYGEQLFETLFGPVYYSFDAGNTHFIVTPMANGDVKPSYTLNQLYEWLINDLEHVSPEKNLVVFNHDLLTYDEKFHIKGRNKKYVDLNEHNLKAWVYGHWHINFYKKHGGDGPVSVCASTPDKGGIDHSPSNFLVFNITNEGEVKITPRYTYVERQLAITTSESALPYNVDRQRNLVSVNTYHTSAQVQIVKGLFINPKGSQITLDFQQNSDWNWSVVIPDWFELSESTEVQVEVAFDDGKNIIQKGNFSNEKEGLSIKWLSNLNANTWMAKAVVGNSKVFVATIDDFAMEKCGIHALDIATGDKLWTYKTKGSIKNSFCYSKEMVLLTDHFGNVYALNANDGQLLWETSLGQSSLGAFVTGSVVKDDIYYTGFGNYLKAIDINSGSVIWQNKAWSGGEGNTATMTVVNDVLITGSNWNALYIHDISNGNLLWKMSDNGFRFRSSSATCHNDTLYVCSQKGIGLFNVYTGELYQYVETPYDLQVATKPIVYNGLIIFGTSGDGIVAYDIQRGDEVWHINTGEALFYTAPYSSPKSQTVESAPELINGEIFFGASDGCLYRVNPIDGTVIQKFELGAPILAPVASFDKGFIISDFGGNVYSFEVND</sequence>
<dbReference type="Pfam" id="PF16371">
    <property type="entry name" value="MetallophosN"/>
    <property type="match status" value="1"/>
</dbReference>
<dbReference type="InterPro" id="IPR011047">
    <property type="entry name" value="Quinoprotein_ADH-like_sf"/>
</dbReference>
<evidence type="ECO:0000313" key="6">
    <source>
        <dbReference type="Proteomes" id="UP000679220"/>
    </source>
</evidence>
<comment type="caution">
    <text evidence="5">The sequence shown here is derived from an EMBL/GenBank/DDBJ whole genome shotgun (WGS) entry which is preliminary data.</text>
</comment>
<dbReference type="SUPFAM" id="SSF50998">
    <property type="entry name" value="Quinoprotein alcohol dehydrogenase-like"/>
    <property type="match status" value="1"/>
</dbReference>
<reference evidence="5" key="2">
    <citation type="submission" date="2021-04" db="EMBL/GenBank/DDBJ databases">
        <authorList>
            <person name="Zhang T."/>
            <person name="Zhang Y."/>
            <person name="Lu D."/>
            <person name="Zuo D."/>
            <person name="Du Z."/>
        </authorList>
    </citation>
    <scope>NUCLEOTIDE SEQUENCE</scope>
    <source>
        <strain evidence="5">JR1</strain>
    </source>
</reference>
<dbReference type="Pfam" id="PF00149">
    <property type="entry name" value="Metallophos"/>
    <property type="match status" value="1"/>
</dbReference>
<evidence type="ECO:0000259" key="4">
    <source>
        <dbReference type="Pfam" id="PF16371"/>
    </source>
</evidence>
<evidence type="ECO:0000313" key="5">
    <source>
        <dbReference type="EMBL" id="MBR8535874.1"/>
    </source>
</evidence>
<dbReference type="Pfam" id="PF13360">
    <property type="entry name" value="PQQ_2"/>
    <property type="match status" value="1"/>
</dbReference>
<dbReference type="PANTHER" id="PTHR34512">
    <property type="entry name" value="CELL SURFACE PROTEIN"/>
    <property type="match status" value="1"/>
</dbReference>
<dbReference type="Gene3D" id="3.60.21.10">
    <property type="match status" value="1"/>
</dbReference>
<dbReference type="InterPro" id="IPR004843">
    <property type="entry name" value="Calcineurin-like_PHP"/>
</dbReference>
<dbReference type="SMART" id="SM00564">
    <property type="entry name" value="PQQ"/>
    <property type="match status" value="6"/>
</dbReference>
<dbReference type="RefSeq" id="WP_212190320.1">
    <property type="nucleotide sequence ID" value="NZ_JAGTAR010000013.1"/>
</dbReference>
<proteinExistence type="predicted"/>